<evidence type="ECO:0000259" key="1">
    <source>
        <dbReference type="Pfam" id="PF20249"/>
    </source>
</evidence>
<evidence type="ECO:0000313" key="3">
    <source>
        <dbReference type="Proteomes" id="UP000023464"/>
    </source>
</evidence>
<gene>
    <name evidence="2" type="ORF">BA1DRAFT_04306</name>
</gene>
<dbReference type="Pfam" id="PF20249">
    <property type="entry name" value="VasX_N"/>
    <property type="match status" value="1"/>
</dbReference>
<sequence length="870" mass="97467">MNRSLCWMCESTGPALLPVRYTVVPDDVSETLPVWAETPEPESSGYHYALRALRQGFLYVYYASAGLDEPESWDAWSVSEDGALWQQFCAPFGVSPKKTSDCRAPTHQSANMEFIVLQDMALYTETWLAFTPSAWSQETIKYYHNNREARERRMQCVKPWQWRGVPEGMGIAQATIENLNGVIDYCLGDNDSGKYVLSCNRKVLRISRTLEEAPYYEVYHGALRPKSTLYPWSSKRAGCADITVRAMQKRGLAADGTPVSPVLIALHDPIGIAHELAGWGDDIAGVHKTFLDELSIEFMTDSLLHGAENQLREMKTSHSEEKAERNFDLISAMISGHASAQDLVKLKEDVTRNTIKLDNQEFANNWKKYTSELNLAKRQAFNQCYADFCADVAKELEQLALFRVSWLKQGGFITCCQDFHSTRLEDNLNYREAVDYAIASLNVTETGCTYLDALIDEYSALSPENIVWRSLLLNNPEVMKEMDGFLQKMKLNKGNEKPADISVFMKTVTTLSGKLVEAYDKANEALEKPPKSDSTFARAMLHSDRRLVTLGDRFFNFTRLGKVLNSTNEMLSKGLFSVISGVPFDQAVDLSVSQLKEGNAFRQQVLERLKRPGSKERLKKSNKYQSDFNKFADSAEGEPVLKKSRIKLLVLFFNGLEYANQRKESKGDVKGQAQVTAAFLGALSTVTEIVEPMVKHGIKNMAATDTIKFIGSSAGTLSSALNLGVDISDLYSEWNGKRRWQYFGLIVGKIGVDIGAMLKASGGLLEVLLERKLIDKGVLETTLKTLGSLAVGRVVGFLASWQVMLGVLILEWLVSLYVDNDLQKWCRSCVFGLEPVKGLEATQWIYPESQKDKLYEGQSKNFADAIKVLS</sequence>
<proteinExistence type="predicted"/>
<dbReference type="CDD" id="cd20707">
    <property type="entry name" value="MIX_III"/>
    <property type="match status" value="1"/>
</dbReference>
<dbReference type="EMBL" id="JFGV01000103">
    <property type="protein sequence ID" value="EYU13217.1"/>
    <property type="molecule type" value="Genomic_DNA"/>
</dbReference>
<reference evidence="2 3" key="1">
    <citation type="submission" date="2014-03" db="EMBL/GenBank/DDBJ databases">
        <title>Draft Genome of Photorhabdus luminescens BA1, an Egyptian Isolate.</title>
        <authorList>
            <person name="Ghazal S."/>
            <person name="Hurst S.G.IV."/>
            <person name="Morris K."/>
            <person name="Thomas K."/>
            <person name="Tisa L.S."/>
        </authorList>
    </citation>
    <scope>NUCLEOTIDE SEQUENCE [LARGE SCALE GENOMIC DNA]</scope>
    <source>
        <strain evidence="2 3">BA1</strain>
    </source>
</reference>
<dbReference type="AlphaFoldDB" id="A0A022PAK5"/>
<protein>
    <recommendedName>
        <fullName evidence="1">Toxin VasX N-terminal region domain-containing protein</fullName>
    </recommendedName>
</protein>
<evidence type="ECO:0000313" key="2">
    <source>
        <dbReference type="EMBL" id="EYU13217.1"/>
    </source>
</evidence>
<accession>A0A022PAK5</accession>
<dbReference type="PATRIC" id="fig|1393736.3.peg.4392"/>
<comment type="caution">
    <text evidence="2">The sequence shown here is derived from an EMBL/GenBank/DDBJ whole genome shotgun (WGS) entry which is preliminary data.</text>
</comment>
<organism evidence="2 3">
    <name type="scientific">Photorhabdus aegyptia</name>
    <dbReference type="NCBI Taxonomy" id="2805098"/>
    <lineage>
        <taxon>Bacteria</taxon>
        <taxon>Pseudomonadati</taxon>
        <taxon>Pseudomonadota</taxon>
        <taxon>Gammaproteobacteria</taxon>
        <taxon>Enterobacterales</taxon>
        <taxon>Morganellaceae</taxon>
        <taxon>Photorhabdus</taxon>
    </lineage>
</organism>
<dbReference type="NCBIfam" id="NF041559">
    <property type="entry name" value="BTH_I2691_fam"/>
    <property type="match status" value="1"/>
</dbReference>
<name>A0A022PAK5_9GAMM</name>
<dbReference type="Proteomes" id="UP000023464">
    <property type="component" value="Unassembled WGS sequence"/>
</dbReference>
<dbReference type="InterPro" id="IPR048126">
    <property type="entry name" value="Toxin_VasX"/>
</dbReference>
<feature type="domain" description="Toxin VasX N-terminal region" evidence="1">
    <location>
        <begin position="6"/>
        <end position="161"/>
    </location>
</feature>
<dbReference type="InterPro" id="IPR046864">
    <property type="entry name" value="VasX_N"/>
</dbReference>
<keyword evidence="3" id="KW-1185">Reference proteome</keyword>
<dbReference type="RefSeq" id="WP_036783386.1">
    <property type="nucleotide sequence ID" value="NZ_CAWLTM010000012.1"/>
</dbReference>